<keyword evidence="3" id="KW-0677">Repeat</keyword>
<dbReference type="EMBL" id="KQ416583">
    <property type="protein sequence ID" value="KOF96363.1"/>
    <property type="molecule type" value="Genomic_DNA"/>
</dbReference>
<dbReference type="PANTHER" id="PTHR12360:SF1">
    <property type="entry name" value="NF-X1-TYPE ZINC FINGER PROTEIN NFXL1"/>
    <property type="match status" value="1"/>
</dbReference>
<evidence type="ECO:0000256" key="2">
    <source>
        <dbReference type="ARBA" id="ARBA00022723"/>
    </source>
</evidence>
<dbReference type="PROSITE" id="PS50016">
    <property type="entry name" value="ZF_PHD_2"/>
    <property type="match status" value="1"/>
</dbReference>
<keyword evidence="4 6" id="KW-0863">Zinc-finger</keyword>
<evidence type="ECO:0000259" key="11">
    <source>
        <dbReference type="PROSITE" id="PS50089"/>
    </source>
</evidence>
<evidence type="ECO:0000256" key="9">
    <source>
        <dbReference type="SAM" id="Phobius"/>
    </source>
</evidence>
<feature type="domain" description="PHD-type" evidence="10">
    <location>
        <begin position="152"/>
        <end position="216"/>
    </location>
</feature>
<evidence type="ECO:0008006" key="13">
    <source>
        <dbReference type="Google" id="ProtNLM"/>
    </source>
</evidence>
<feature type="compositionally biased region" description="Polar residues" evidence="8">
    <location>
        <begin position="83"/>
        <end position="96"/>
    </location>
</feature>
<keyword evidence="9" id="KW-1133">Transmembrane helix</keyword>
<keyword evidence="7" id="KW-0175">Coiled coil</keyword>
<evidence type="ECO:0000256" key="6">
    <source>
        <dbReference type="PROSITE-ProRule" id="PRU00175"/>
    </source>
</evidence>
<dbReference type="PANTHER" id="PTHR12360">
    <property type="entry name" value="NUCLEAR TRANSCRIPTION FACTOR, X-BOX BINDING 1 NFX1"/>
    <property type="match status" value="1"/>
</dbReference>
<feature type="coiled-coil region" evidence="7">
    <location>
        <begin position="887"/>
        <end position="916"/>
    </location>
</feature>
<dbReference type="Pfam" id="PF01422">
    <property type="entry name" value="zf-NF-X1"/>
    <property type="match status" value="9"/>
</dbReference>
<dbReference type="GO" id="GO:0005634">
    <property type="term" value="C:nucleus"/>
    <property type="evidence" value="ECO:0007669"/>
    <property type="project" value="InterPro"/>
</dbReference>
<dbReference type="GO" id="GO:0000981">
    <property type="term" value="F:DNA-binding transcription factor activity, RNA polymerase II-specific"/>
    <property type="evidence" value="ECO:0007669"/>
    <property type="project" value="TreeGrafter"/>
</dbReference>
<gene>
    <name evidence="12" type="ORF">OCBIM_22035368mg</name>
</gene>
<dbReference type="STRING" id="37653.A0A0L8I4V6"/>
<evidence type="ECO:0000256" key="4">
    <source>
        <dbReference type="ARBA" id="ARBA00022771"/>
    </source>
</evidence>
<reference evidence="12" key="1">
    <citation type="submission" date="2015-07" db="EMBL/GenBank/DDBJ databases">
        <title>MeaNS - Measles Nucleotide Surveillance Program.</title>
        <authorList>
            <person name="Tran T."/>
            <person name="Druce J."/>
        </authorList>
    </citation>
    <scope>NUCLEOTIDE SEQUENCE</scope>
    <source>
        <strain evidence="12">UCB-OBI-ISO-001</strain>
        <tissue evidence="12">Gonad</tissue>
    </source>
</reference>
<dbReference type="InterPro" id="IPR001841">
    <property type="entry name" value="Znf_RING"/>
</dbReference>
<evidence type="ECO:0000256" key="1">
    <source>
        <dbReference type="ARBA" id="ARBA00007269"/>
    </source>
</evidence>
<dbReference type="GO" id="GO:0008270">
    <property type="term" value="F:zinc ion binding"/>
    <property type="evidence" value="ECO:0007669"/>
    <property type="project" value="UniProtKB-KW"/>
</dbReference>
<feature type="region of interest" description="Disordered" evidence="8">
    <location>
        <begin position="1"/>
        <end position="111"/>
    </location>
</feature>
<dbReference type="InterPro" id="IPR034078">
    <property type="entry name" value="NFX1_fam"/>
</dbReference>
<dbReference type="InterPro" id="IPR019787">
    <property type="entry name" value="Znf_PHD-finger"/>
</dbReference>
<keyword evidence="5" id="KW-0862">Zinc</keyword>
<dbReference type="PROSITE" id="PS50089">
    <property type="entry name" value="ZF_RING_2"/>
    <property type="match status" value="1"/>
</dbReference>
<proteinExistence type="inferred from homology"/>
<feature type="domain" description="RING-type" evidence="11">
    <location>
        <begin position="155"/>
        <end position="214"/>
    </location>
</feature>
<dbReference type="CDD" id="cd06008">
    <property type="entry name" value="NF-X1-zinc-finger"/>
    <property type="match status" value="4"/>
</dbReference>
<dbReference type="AlphaFoldDB" id="A0A0L8I4V6"/>
<evidence type="ECO:0000313" key="12">
    <source>
        <dbReference type="EMBL" id="KOF96364.1"/>
    </source>
</evidence>
<sequence>MDKKPAFLKGHGRGRGRASSNPPANIQENGGNRGKRFNQINESSKPEVNAACSPNIPPNPWHKKPPETEKNGLENSAEERFQKASSQMQESIQRHLQSAPEHFEESDSSEDDLADNVLDTVFEGYSGTYGSGEVNKVTKAQEDLLHSFRSNTSACLVCIESIKKTDAIWCCQGCYCIFHIQCIQKWVREGVHQQNLKQENVEEMDIPWYCPKCRFEYKQKDCPVRYKCFCGQVEDPRFDPWLVPHSCGQTCGKQLIPLCGHCCLLLCHPGPCPPCPKILKALCHCQQSPAKMRRCSDKVWSCGQPCRRLLLCQQHYCQQACHEGDCPPCPKTSQQKCQCGQETDIRPCAAPQWQCGKTCGKLLKCGHHTCEQVCHAEACGDCPRSGLRKCPCGKMLKKCRCAQRRKEVPCCKDYICDMKCQKMRDCRRHQCKRKCCDGRCPICEQVCGRSLSCRNHKCSSKCHQGPCYPCTMTVDKFCFCKSTYITVPCGREKVIKPPKCNQTCKVPSDCHHPDRKPHRCHFGDCPPCKNVCNNQLPNCSHFCPMLCHDAVKVKKPINPLLYSNKHKIVDQFEKIKKPCPPCQVIVEQKCLGKHEVKEFACSAVVPYSCKRACNRLLPCTNHLCVFECHEVKNAADEKNAGSNCSKCEEECSRPRLPGCNHECSLPCHSGDCPPCSEIIRMRCHCRNILKYIQCYKWATADTESKSVLKSCGLDCPKVMPCDHKCPMICHPGDCCPNGCEKRKSVRCPCKRRKKEFICSMVTSGKAQVKCDDVSIRVDSTRVDKAIKSMKTEKAPGPSGITAEMLKISGSVGYSLVTRITNQVIHEGVIPNDWCSSIIVNCYKGKGDALDTNNYRGIKLLDQDQCNQLPPPLKIASLAPKFESIIIIKEMQEEAARKKQEEEERRQRMEIEDFERKTKRIGRKKRNRVYEEKIELTFMQKYGKTVFAVSIAVIAVAAGIFFMSS</sequence>
<evidence type="ECO:0000259" key="10">
    <source>
        <dbReference type="PROSITE" id="PS50016"/>
    </source>
</evidence>
<name>A0A0L8I4V6_OCTBM</name>
<evidence type="ECO:0000256" key="5">
    <source>
        <dbReference type="ARBA" id="ARBA00022833"/>
    </source>
</evidence>
<feature type="compositionally biased region" description="Polar residues" evidence="8">
    <location>
        <begin position="18"/>
        <end position="30"/>
    </location>
</feature>
<comment type="similarity">
    <text evidence="1">Belongs to the NFX1 family.</text>
</comment>
<dbReference type="SMART" id="SM00438">
    <property type="entry name" value="ZnF_NFX"/>
    <property type="match status" value="9"/>
</dbReference>
<protein>
    <recommendedName>
        <fullName evidence="13">RING-type domain-containing protein</fullName>
    </recommendedName>
</protein>
<keyword evidence="2" id="KW-0479">Metal-binding</keyword>
<organism evidence="12">
    <name type="scientific">Octopus bimaculoides</name>
    <name type="common">California two-spotted octopus</name>
    <dbReference type="NCBI Taxonomy" id="37653"/>
    <lineage>
        <taxon>Eukaryota</taxon>
        <taxon>Metazoa</taxon>
        <taxon>Spiralia</taxon>
        <taxon>Lophotrochozoa</taxon>
        <taxon>Mollusca</taxon>
        <taxon>Cephalopoda</taxon>
        <taxon>Coleoidea</taxon>
        <taxon>Octopodiformes</taxon>
        <taxon>Octopoda</taxon>
        <taxon>Incirrata</taxon>
        <taxon>Octopodidae</taxon>
        <taxon>Octopus</taxon>
    </lineage>
</organism>
<dbReference type="EMBL" id="KQ416583">
    <property type="protein sequence ID" value="KOF96364.1"/>
    <property type="molecule type" value="Genomic_DNA"/>
</dbReference>
<accession>A0A0L8I4V6</accession>
<evidence type="ECO:0000256" key="7">
    <source>
        <dbReference type="SAM" id="Coils"/>
    </source>
</evidence>
<evidence type="ECO:0000256" key="3">
    <source>
        <dbReference type="ARBA" id="ARBA00022737"/>
    </source>
</evidence>
<keyword evidence="9" id="KW-0812">Transmembrane</keyword>
<dbReference type="OrthoDB" id="536399at2759"/>
<dbReference type="GO" id="GO:0000977">
    <property type="term" value="F:RNA polymerase II transcription regulatory region sequence-specific DNA binding"/>
    <property type="evidence" value="ECO:0007669"/>
    <property type="project" value="TreeGrafter"/>
</dbReference>
<dbReference type="InterPro" id="IPR000967">
    <property type="entry name" value="Znf_NFX1"/>
</dbReference>
<dbReference type="CDD" id="cd16697">
    <property type="entry name" value="RING-CH-C4HC3_NFXL1"/>
    <property type="match status" value="1"/>
</dbReference>
<feature type="transmembrane region" description="Helical" evidence="9">
    <location>
        <begin position="944"/>
        <end position="962"/>
    </location>
</feature>
<keyword evidence="9" id="KW-0472">Membrane</keyword>
<feature type="compositionally biased region" description="Basic and acidic residues" evidence="8">
    <location>
        <begin position="64"/>
        <end position="82"/>
    </location>
</feature>
<evidence type="ECO:0000256" key="8">
    <source>
        <dbReference type="SAM" id="MobiDB-lite"/>
    </source>
</evidence>